<dbReference type="RefSeq" id="WP_317544103.1">
    <property type="nucleotide sequence ID" value="NZ_JAWLKB010000011.1"/>
</dbReference>
<evidence type="ECO:0000256" key="1">
    <source>
        <dbReference type="ARBA" id="ARBA00009114"/>
    </source>
</evidence>
<dbReference type="InterPro" id="IPR022366">
    <property type="entry name" value="Pup_deamidase"/>
</dbReference>
<reference evidence="2 3" key="1">
    <citation type="submission" date="2023-10" db="EMBL/GenBank/DDBJ databases">
        <title>Development of a sustainable strategy for remediation of hydrocarbon-contaminated territories based on the waste exchange concept.</title>
        <authorList>
            <person name="Krivoruchko A."/>
        </authorList>
    </citation>
    <scope>NUCLEOTIDE SEQUENCE [LARGE SCALE GENOMIC DNA]</scope>
    <source>
        <strain evidence="2 3">IEGM 1203</strain>
    </source>
</reference>
<evidence type="ECO:0000313" key="2">
    <source>
        <dbReference type="EMBL" id="MDV6269535.1"/>
    </source>
</evidence>
<organism evidence="2 3">
    <name type="scientific">Rhodococcus globerulus</name>
    <dbReference type="NCBI Taxonomy" id="33008"/>
    <lineage>
        <taxon>Bacteria</taxon>
        <taxon>Bacillati</taxon>
        <taxon>Actinomycetota</taxon>
        <taxon>Actinomycetes</taxon>
        <taxon>Mycobacteriales</taxon>
        <taxon>Nocardiaceae</taxon>
        <taxon>Rhodococcus</taxon>
    </lineage>
</organism>
<protein>
    <submittedName>
        <fullName evidence="2">Depupylase/deamidase Dop</fullName>
        <ecNumber evidence="2">3.5.1.119</ecNumber>
    </submittedName>
</protein>
<dbReference type="GO" id="GO:0016787">
    <property type="term" value="F:hydrolase activity"/>
    <property type="evidence" value="ECO:0007669"/>
    <property type="project" value="UniProtKB-KW"/>
</dbReference>
<name>A0ABU4BZC9_RHOGO</name>
<dbReference type="PANTHER" id="PTHR42307:SF2">
    <property type="entry name" value="PUP DEAMIDASE_DEPUPYLASE"/>
    <property type="match status" value="1"/>
</dbReference>
<dbReference type="EC" id="3.5.1.119" evidence="2"/>
<proteinExistence type="inferred from homology"/>
<dbReference type="NCBIfam" id="TIGR03688">
    <property type="entry name" value="depupylase_Dop"/>
    <property type="match status" value="1"/>
</dbReference>
<gene>
    <name evidence="2" type="primary">dop</name>
    <name evidence="2" type="ORF">R3Q16_23230</name>
</gene>
<dbReference type="PANTHER" id="PTHR42307">
    <property type="entry name" value="PUP DEAMIDASE/DEPUPYLASE"/>
    <property type="match status" value="1"/>
</dbReference>
<dbReference type="PIRSF" id="PIRSF018077">
    <property type="entry name" value="UCP018077"/>
    <property type="match status" value="1"/>
</dbReference>
<evidence type="ECO:0000313" key="3">
    <source>
        <dbReference type="Proteomes" id="UP001185927"/>
    </source>
</evidence>
<accession>A0ABU4BZC9</accession>
<comment type="caution">
    <text evidence="2">The sequence shown here is derived from an EMBL/GenBank/DDBJ whole genome shotgun (WGS) entry which is preliminary data.</text>
</comment>
<dbReference type="Proteomes" id="UP001185927">
    <property type="component" value="Unassembled WGS sequence"/>
</dbReference>
<comment type="similarity">
    <text evidence="1">Belongs to the Pup ligase/Pup deamidase family. Pup deamidase subfamily.</text>
</comment>
<sequence length="499" mass="54662">MQRIIGVEVEYGISSPSEPSANPILTSTQAVLAYAAAAGVPRARRTRWDYEVESPLRDARGFDLGRLSGPAPVIDADEIGAANMILTNGARLYVDHAHPEYSAPEVADPLDAVIWDKAGERVMEAAARHASSVPGAPRLQLYKNNVDGKGASYGTHENYLCSRATPFTDIVAGLTPFFASRQVICGSGRVGIGQSGDEAGFQLSQRADYIEVEVGLETTLKRGIINTRDEPHADADKYRRLHVIIGDANLAEMSTYLKVGTTALVLDLIEAGVDLTDLQLARPVTAVHHISHDPTLRKTVALSDGRELTGLALQRIYLERVAKFLDRETDRDARADDIVSKWSMVLDLLERDPMDCAHILDWPAKLRLLEGFRNREGLAWSAPRLHLVDLQYSDVRLDKGLYNRLVARGSMERLVTEQQVLDAVSNPPTDTRAYFRGECLRRFGGDIAAASWDSVIFDLGGESLIRIPTLEPLRGSKAHVGALLDSVDSAAELVDQLTH</sequence>
<keyword evidence="2" id="KW-0378">Hydrolase</keyword>
<keyword evidence="3" id="KW-1185">Reference proteome</keyword>
<dbReference type="InterPro" id="IPR004347">
    <property type="entry name" value="Pup_ligase/deamidase"/>
</dbReference>
<dbReference type="EMBL" id="JAWLKB010000011">
    <property type="protein sequence ID" value="MDV6269535.1"/>
    <property type="molecule type" value="Genomic_DNA"/>
</dbReference>
<dbReference type="Pfam" id="PF03136">
    <property type="entry name" value="Pup_ligase"/>
    <property type="match status" value="1"/>
</dbReference>